<feature type="compositionally biased region" description="Basic and acidic residues" evidence="1">
    <location>
        <begin position="1"/>
        <end position="12"/>
    </location>
</feature>
<accession>A0A164MI80</accession>
<feature type="compositionally biased region" description="Polar residues" evidence="1">
    <location>
        <begin position="227"/>
        <end position="252"/>
    </location>
</feature>
<feature type="region of interest" description="Disordered" evidence="1">
    <location>
        <begin position="210"/>
        <end position="253"/>
    </location>
</feature>
<protein>
    <recommendedName>
        <fullName evidence="4">Reverse transcriptase RNase H-like domain-containing protein</fullName>
    </recommendedName>
</protein>
<dbReference type="EMBL" id="LRGB01002998">
    <property type="protein sequence ID" value="KZS05082.1"/>
    <property type="molecule type" value="Genomic_DNA"/>
</dbReference>
<organism evidence="2 3">
    <name type="scientific">Daphnia magna</name>
    <dbReference type="NCBI Taxonomy" id="35525"/>
    <lineage>
        <taxon>Eukaryota</taxon>
        <taxon>Metazoa</taxon>
        <taxon>Ecdysozoa</taxon>
        <taxon>Arthropoda</taxon>
        <taxon>Crustacea</taxon>
        <taxon>Branchiopoda</taxon>
        <taxon>Diplostraca</taxon>
        <taxon>Cladocera</taxon>
        <taxon>Anomopoda</taxon>
        <taxon>Daphniidae</taxon>
        <taxon>Daphnia</taxon>
    </lineage>
</organism>
<reference evidence="2 3" key="1">
    <citation type="submission" date="2016-03" db="EMBL/GenBank/DDBJ databases">
        <title>EvidentialGene: Evidence-directed Construction of Genes on Genomes.</title>
        <authorList>
            <person name="Gilbert D.G."/>
            <person name="Choi J.-H."/>
            <person name="Mockaitis K."/>
            <person name="Colbourne J."/>
            <person name="Pfrender M."/>
        </authorList>
    </citation>
    <scope>NUCLEOTIDE SEQUENCE [LARGE SCALE GENOMIC DNA]</scope>
    <source>
        <strain evidence="2 3">Xinb3</strain>
        <tissue evidence="2">Complete organism</tissue>
    </source>
</reference>
<keyword evidence="3" id="KW-1185">Reference proteome</keyword>
<evidence type="ECO:0000313" key="3">
    <source>
        <dbReference type="Proteomes" id="UP000076858"/>
    </source>
</evidence>
<gene>
    <name evidence="2" type="ORF">APZ42_031816</name>
</gene>
<feature type="region of interest" description="Disordered" evidence="1">
    <location>
        <begin position="1"/>
        <end position="26"/>
    </location>
</feature>
<evidence type="ECO:0000313" key="2">
    <source>
        <dbReference type="EMBL" id="KZS05082.1"/>
    </source>
</evidence>
<evidence type="ECO:0008006" key="4">
    <source>
        <dbReference type="Google" id="ProtNLM"/>
    </source>
</evidence>
<dbReference type="Proteomes" id="UP000076858">
    <property type="component" value="Unassembled WGS sequence"/>
</dbReference>
<comment type="caution">
    <text evidence="2">The sequence shown here is derived from an EMBL/GenBank/DDBJ whole genome shotgun (WGS) entry which is preliminary data.</text>
</comment>
<sequence length="455" mass="50700">MEPSRSRDRPLRDGPPGMDAAPGVAPIAPAPFSGKFTLDREMGRDLRSWMTSKLKPAEGKQLREKYVPSFRSVSFELVCPQLDSSMARRLKDLKSVEATKAESIEKSLLAEQYKILDIARPLLFVWENLSKDPALKDSPLSEATGTAWQLWGNSFFNLTARRRENILKTTDPKFVSLLNEPHRFCKKETGSLFGRSFLRRMVRDADDDRKLRNIGRAGGPHQRPYTRDSSNFRSGRGSNEFNKSGSFNQQSRGGRYEHFSIPLVMEFTGDVHHLGERPTVAFYLDNMRMSEKVMAICDEEIKALIEKEAIKESNSATYIEHADRLGENLQSKVILSVGARQDLSWWKDNLAMVNGKAISASIPDLIIYSNASLSGWGAALNGASASGPWTSEDKSRHINELELLAALWALKSFTAGASNIAVQLMLDNRTAVAYVNKSGGPRSKKLCSIAARIAE</sequence>
<dbReference type="CDD" id="cd09275">
    <property type="entry name" value="RNase_HI_RT_DIRS1"/>
    <property type="match status" value="1"/>
</dbReference>
<name>A0A164MI80_9CRUS</name>
<dbReference type="AlphaFoldDB" id="A0A164MI80"/>
<dbReference type="PANTHER" id="PTHR33066:SF2">
    <property type="entry name" value="FILAGGRIN-2-LIKE"/>
    <property type="match status" value="1"/>
</dbReference>
<proteinExistence type="predicted"/>
<dbReference type="PANTHER" id="PTHR33066">
    <property type="entry name" value="INTEGRASE_SAM-LIKE_N DOMAIN-CONTAINING PROTEIN"/>
    <property type="match status" value="1"/>
</dbReference>
<evidence type="ECO:0000256" key="1">
    <source>
        <dbReference type="SAM" id="MobiDB-lite"/>
    </source>
</evidence>